<reference evidence="1" key="1">
    <citation type="submission" date="2021-06" db="EMBL/GenBank/DDBJ databases">
        <authorList>
            <person name="Kallberg Y."/>
            <person name="Tangrot J."/>
            <person name="Rosling A."/>
        </authorList>
    </citation>
    <scope>NUCLEOTIDE SEQUENCE</scope>
    <source>
        <strain evidence="1">CL356</strain>
    </source>
</reference>
<keyword evidence="2" id="KW-1185">Reference proteome</keyword>
<evidence type="ECO:0000313" key="1">
    <source>
        <dbReference type="EMBL" id="CAG8675007.1"/>
    </source>
</evidence>
<gene>
    <name evidence="1" type="ORF">ACOLOM_LOCUS9098</name>
</gene>
<evidence type="ECO:0000313" key="2">
    <source>
        <dbReference type="Proteomes" id="UP000789525"/>
    </source>
</evidence>
<dbReference type="EMBL" id="CAJVPT010025455">
    <property type="protein sequence ID" value="CAG8675007.1"/>
    <property type="molecule type" value="Genomic_DNA"/>
</dbReference>
<accession>A0ACA9NTY5</accession>
<name>A0ACA9NTY5_9GLOM</name>
<sequence length="356" mass="40312">MMVLPIFGQSRFHGCTTRKELQRTILCVMLDSRMSAHVNLAVDTCKLAQFDNFVNSSYHLDQSTQSNGISSLSDSAKEVVDRLWVVDSISIHCRAIVTEYSIHQGRAADHTQAQCTQHLLDRRSEPLLVVLPMGHGKSLIYQLPVFWESAQGLITIVIVPLLSLAQAACHSAKSLGLRAHFINPKDRRPGDSMETLDANLLFCTYDLLLCSEPMRKWIHLRTKDRRISRIVVDEVHTIITEKAFRTVFISLATILKDFSIPLVFLTGTLPLSVEWDLIQAFSNCATIPSVRLPTDRLNLSYQVSSITGEEKNMQDITDLFEQEIRPRLREDYTRRAIFFVQTVPQAHAWAARLHAG</sequence>
<protein>
    <submittedName>
        <fullName evidence="1">14137_t:CDS:1</fullName>
    </submittedName>
</protein>
<feature type="non-terminal residue" evidence="1">
    <location>
        <position position="356"/>
    </location>
</feature>
<proteinExistence type="predicted"/>
<organism evidence="1 2">
    <name type="scientific">Acaulospora colombiana</name>
    <dbReference type="NCBI Taxonomy" id="27376"/>
    <lineage>
        <taxon>Eukaryota</taxon>
        <taxon>Fungi</taxon>
        <taxon>Fungi incertae sedis</taxon>
        <taxon>Mucoromycota</taxon>
        <taxon>Glomeromycotina</taxon>
        <taxon>Glomeromycetes</taxon>
        <taxon>Diversisporales</taxon>
        <taxon>Acaulosporaceae</taxon>
        <taxon>Acaulospora</taxon>
    </lineage>
</organism>
<comment type="caution">
    <text evidence="1">The sequence shown here is derived from an EMBL/GenBank/DDBJ whole genome shotgun (WGS) entry which is preliminary data.</text>
</comment>
<dbReference type="Proteomes" id="UP000789525">
    <property type="component" value="Unassembled WGS sequence"/>
</dbReference>